<organism evidence="2 3">
    <name type="scientific">Martelella alba</name>
    <dbReference type="NCBI Taxonomy" id="2590451"/>
    <lineage>
        <taxon>Bacteria</taxon>
        <taxon>Pseudomonadati</taxon>
        <taxon>Pseudomonadota</taxon>
        <taxon>Alphaproteobacteria</taxon>
        <taxon>Hyphomicrobiales</taxon>
        <taxon>Aurantimonadaceae</taxon>
        <taxon>Martelella</taxon>
    </lineage>
</organism>
<evidence type="ECO:0000313" key="3">
    <source>
        <dbReference type="Proteomes" id="UP000318801"/>
    </source>
</evidence>
<dbReference type="AlphaFoldDB" id="A0A506UE89"/>
<dbReference type="Proteomes" id="UP000318801">
    <property type="component" value="Unassembled WGS sequence"/>
</dbReference>
<dbReference type="GO" id="GO:0016747">
    <property type="term" value="F:acyltransferase activity, transferring groups other than amino-acyl groups"/>
    <property type="evidence" value="ECO:0007669"/>
    <property type="project" value="InterPro"/>
</dbReference>
<dbReference type="InterPro" id="IPR016181">
    <property type="entry name" value="Acyl_CoA_acyltransferase"/>
</dbReference>
<protein>
    <submittedName>
        <fullName evidence="2">GNAT family N-acetyltransferase</fullName>
    </submittedName>
</protein>
<dbReference type="InterPro" id="IPR000182">
    <property type="entry name" value="GNAT_dom"/>
</dbReference>
<dbReference type="EMBL" id="VHLG01000003">
    <property type="protein sequence ID" value="TPW31451.1"/>
    <property type="molecule type" value="Genomic_DNA"/>
</dbReference>
<gene>
    <name evidence="2" type="ORF">FJU08_06735</name>
</gene>
<dbReference type="Pfam" id="PF13302">
    <property type="entry name" value="Acetyltransf_3"/>
    <property type="match status" value="1"/>
</dbReference>
<dbReference type="PANTHER" id="PTHR43792">
    <property type="entry name" value="GNAT FAMILY, PUTATIVE (AFU_ORTHOLOGUE AFUA_3G00765)-RELATED-RELATED"/>
    <property type="match status" value="1"/>
</dbReference>
<evidence type="ECO:0000313" key="2">
    <source>
        <dbReference type="EMBL" id="TPW31451.1"/>
    </source>
</evidence>
<accession>A0A506UE89</accession>
<sequence>MVPARPADLDVTEELGGTPMNIHINAPLPPFIDTKRLRLRPHRLSDCGPISETLSDFRVTRMLARVPYPYGEDDARDWLNLILAPDDGWHFAITQPADDVHIGTISIEHRQQAWHLGYYLNRYYWGRGFMSEAASGLIERFFSRHGNVALHSGAYAENRASQRVQEKLGFRVTGLRDLYSVSTSQMIPEVTTELKANEFQPFEFA</sequence>
<reference evidence="2 3" key="1">
    <citation type="submission" date="2019-06" db="EMBL/GenBank/DDBJ databases">
        <authorList>
            <person name="Li M."/>
        </authorList>
    </citation>
    <scope>NUCLEOTIDE SEQUENCE [LARGE SCALE GENOMIC DNA]</scope>
    <source>
        <strain evidence="2 3">BGMRC2036</strain>
    </source>
</reference>
<keyword evidence="3" id="KW-1185">Reference proteome</keyword>
<dbReference type="Gene3D" id="3.40.630.30">
    <property type="match status" value="1"/>
</dbReference>
<evidence type="ECO:0000259" key="1">
    <source>
        <dbReference type="PROSITE" id="PS51186"/>
    </source>
</evidence>
<dbReference type="PROSITE" id="PS51186">
    <property type="entry name" value="GNAT"/>
    <property type="match status" value="1"/>
</dbReference>
<name>A0A506UE89_9HYPH</name>
<dbReference type="OrthoDB" id="9804153at2"/>
<comment type="caution">
    <text evidence="2">The sequence shown here is derived from an EMBL/GenBank/DDBJ whole genome shotgun (WGS) entry which is preliminary data.</text>
</comment>
<dbReference type="InterPro" id="IPR051531">
    <property type="entry name" value="N-acetyltransferase"/>
</dbReference>
<proteinExistence type="predicted"/>
<feature type="domain" description="N-acetyltransferase" evidence="1">
    <location>
        <begin position="49"/>
        <end position="188"/>
    </location>
</feature>
<dbReference type="SUPFAM" id="SSF55729">
    <property type="entry name" value="Acyl-CoA N-acyltransferases (Nat)"/>
    <property type="match status" value="1"/>
</dbReference>
<keyword evidence="2" id="KW-0808">Transferase</keyword>